<accession>A0A6J4I1B6</accession>
<protein>
    <submittedName>
        <fullName evidence="1">Uncharacterized protein</fullName>
    </submittedName>
</protein>
<name>A0A6J4I1B6_9BACT</name>
<feature type="non-terminal residue" evidence="1">
    <location>
        <position position="1"/>
    </location>
</feature>
<reference evidence="1" key="1">
    <citation type="submission" date="2020-02" db="EMBL/GenBank/DDBJ databases">
        <authorList>
            <person name="Meier V. D."/>
        </authorList>
    </citation>
    <scope>NUCLEOTIDE SEQUENCE</scope>
    <source>
        <strain evidence="1">AVDCRST_MAG42</strain>
    </source>
</reference>
<sequence>WFSFISGASFPASGFCGSSCRWTRWTSQRCRRLTTKA</sequence>
<organism evidence="1">
    <name type="scientific">uncultured Chthoniobacterales bacterium</name>
    <dbReference type="NCBI Taxonomy" id="1836801"/>
    <lineage>
        <taxon>Bacteria</taxon>
        <taxon>Pseudomonadati</taxon>
        <taxon>Verrucomicrobiota</taxon>
        <taxon>Spartobacteria</taxon>
        <taxon>Chthoniobacterales</taxon>
        <taxon>environmental samples</taxon>
    </lineage>
</organism>
<dbReference type="EMBL" id="CADCTA010000059">
    <property type="protein sequence ID" value="CAA9237250.1"/>
    <property type="molecule type" value="Genomic_DNA"/>
</dbReference>
<gene>
    <name evidence="1" type="ORF">AVDCRST_MAG42-1485</name>
</gene>
<dbReference type="AlphaFoldDB" id="A0A6J4I1B6"/>
<proteinExistence type="predicted"/>
<feature type="non-terminal residue" evidence="1">
    <location>
        <position position="37"/>
    </location>
</feature>
<evidence type="ECO:0000313" key="1">
    <source>
        <dbReference type="EMBL" id="CAA9237250.1"/>
    </source>
</evidence>